<evidence type="ECO:0000313" key="2">
    <source>
        <dbReference type="EMBL" id="CAI5446460.1"/>
    </source>
</evidence>
<dbReference type="Proteomes" id="UP001152747">
    <property type="component" value="Unassembled WGS sequence"/>
</dbReference>
<keyword evidence="3" id="KW-1185">Reference proteome</keyword>
<protein>
    <recommendedName>
        <fullName evidence="4">RING-type domain-containing protein</fullName>
    </recommendedName>
</protein>
<reference evidence="2" key="1">
    <citation type="submission" date="2022-11" db="EMBL/GenBank/DDBJ databases">
        <authorList>
            <person name="Kikuchi T."/>
        </authorList>
    </citation>
    <scope>NUCLEOTIDE SEQUENCE</scope>
    <source>
        <strain evidence="2">PS1010</strain>
    </source>
</reference>
<evidence type="ECO:0008006" key="4">
    <source>
        <dbReference type="Google" id="ProtNLM"/>
    </source>
</evidence>
<gene>
    <name evidence="2" type="ORF">CAMP_LOCUS9097</name>
</gene>
<proteinExistence type="predicted"/>
<keyword evidence="1" id="KW-0175">Coiled coil</keyword>
<dbReference type="AlphaFoldDB" id="A0A9P1IKU7"/>
<feature type="coiled-coil region" evidence="1">
    <location>
        <begin position="64"/>
        <end position="105"/>
    </location>
</feature>
<sequence>MDDSFSKITDYKCAVSHGYQKPAAYFMTGCKHFLCEICSYSSYGDTRCDKCSSTSTRMRVSDLMQSINEERIVLKINLEEMRNELEEKNNELKEKTDELESKMVRLDLYDKSIEDHLKCSECDLTESEQRIQLCGTCHGLQFDNLDNAKNCAICSSCSIKKHIRNGHNTVDFFPIFRSLHYENHSNKIKESLDNFKNSITTCNNDCTGLVDANLKVKQQMDLLIDMVRRSKSTTSQQLLNNKLSTFIEKSNSMAKNANLNMENNIKKIGDQLEILRKWNEDHQDYIDPSTD</sequence>
<evidence type="ECO:0000256" key="1">
    <source>
        <dbReference type="SAM" id="Coils"/>
    </source>
</evidence>
<organism evidence="2 3">
    <name type="scientific">Caenorhabditis angaria</name>
    <dbReference type="NCBI Taxonomy" id="860376"/>
    <lineage>
        <taxon>Eukaryota</taxon>
        <taxon>Metazoa</taxon>
        <taxon>Ecdysozoa</taxon>
        <taxon>Nematoda</taxon>
        <taxon>Chromadorea</taxon>
        <taxon>Rhabditida</taxon>
        <taxon>Rhabditina</taxon>
        <taxon>Rhabditomorpha</taxon>
        <taxon>Rhabditoidea</taxon>
        <taxon>Rhabditidae</taxon>
        <taxon>Peloderinae</taxon>
        <taxon>Caenorhabditis</taxon>
    </lineage>
</organism>
<accession>A0A9P1IKU7</accession>
<evidence type="ECO:0000313" key="3">
    <source>
        <dbReference type="Proteomes" id="UP001152747"/>
    </source>
</evidence>
<dbReference type="EMBL" id="CANHGI010000003">
    <property type="protein sequence ID" value="CAI5446460.1"/>
    <property type="molecule type" value="Genomic_DNA"/>
</dbReference>
<comment type="caution">
    <text evidence="2">The sequence shown here is derived from an EMBL/GenBank/DDBJ whole genome shotgun (WGS) entry which is preliminary data.</text>
</comment>
<name>A0A9P1IKU7_9PELO</name>